<evidence type="ECO:0000313" key="3">
    <source>
        <dbReference type="Proteomes" id="UP001500266"/>
    </source>
</evidence>
<evidence type="ECO:0000313" key="2">
    <source>
        <dbReference type="EMBL" id="GAA4141235.1"/>
    </source>
</evidence>
<evidence type="ECO:0000259" key="1">
    <source>
        <dbReference type="Pfam" id="PF13628"/>
    </source>
</evidence>
<dbReference type="EMBL" id="BAABDO010000036">
    <property type="protein sequence ID" value="GAA4141235.1"/>
    <property type="molecule type" value="Genomic_DNA"/>
</dbReference>
<proteinExistence type="predicted"/>
<dbReference type="PANTHER" id="PTHR38593:SF1">
    <property type="entry name" value="BLR2558 PROTEIN"/>
    <property type="match status" value="1"/>
</dbReference>
<name>A0ABP7YTR9_9ACTN</name>
<dbReference type="Proteomes" id="UP001500266">
    <property type="component" value="Unassembled WGS sequence"/>
</dbReference>
<gene>
    <name evidence="2" type="ORF">GCM10022416_29050</name>
</gene>
<dbReference type="InterPro" id="IPR012347">
    <property type="entry name" value="Ferritin-like"/>
</dbReference>
<organism evidence="2 3">
    <name type="scientific">Actinomadura keratinilytica</name>
    <dbReference type="NCBI Taxonomy" id="547461"/>
    <lineage>
        <taxon>Bacteria</taxon>
        <taxon>Bacillati</taxon>
        <taxon>Actinomycetota</taxon>
        <taxon>Actinomycetes</taxon>
        <taxon>Streptosporangiales</taxon>
        <taxon>Thermomonosporaceae</taxon>
        <taxon>Actinomadura</taxon>
    </lineage>
</organism>
<comment type="caution">
    <text evidence="2">The sequence shown here is derived from an EMBL/GenBank/DDBJ whole genome shotgun (WGS) entry which is preliminary data.</text>
</comment>
<keyword evidence="3" id="KW-1185">Reference proteome</keyword>
<reference evidence="3" key="1">
    <citation type="journal article" date="2019" name="Int. J. Syst. Evol. Microbiol.">
        <title>The Global Catalogue of Microorganisms (GCM) 10K type strain sequencing project: providing services to taxonomists for standard genome sequencing and annotation.</title>
        <authorList>
            <consortium name="The Broad Institute Genomics Platform"/>
            <consortium name="The Broad Institute Genome Sequencing Center for Infectious Disease"/>
            <person name="Wu L."/>
            <person name="Ma J."/>
        </authorList>
    </citation>
    <scope>NUCLEOTIDE SEQUENCE [LARGE SCALE GENOMIC DNA]</scope>
    <source>
        <strain evidence="3">JCM 17316</strain>
    </source>
</reference>
<dbReference type="RefSeq" id="WP_345021583.1">
    <property type="nucleotide sequence ID" value="NZ_BAABDO010000036.1"/>
</dbReference>
<dbReference type="Gene3D" id="1.20.1260.10">
    <property type="match status" value="1"/>
</dbReference>
<accession>A0ABP7YTR9</accession>
<feature type="domain" description="DUF4142" evidence="1">
    <location>
        <begin position="68"/>
        <end position="200"/>
    </location>
</feature>
<dbReference type="InterPro" id="IPR025419">
    <property type="entry name" value="DUF4142"/>
</dbReference>
<dbReference type="PANTHER" id="PTHR38593">
    <property type="entry name" value="BLR2558 PROTEIN"/>
    <property type="match status" value="1"/>
</dbReference>
<dbReference type="Pfam" id="PF13628">
    <property type="entry name" value="DUF4142"/>
    <property type="match status" value="1"/>
</dbReference>
<sequence>MGKSYGAAEIRALRRFGRSQVLLAAVAVVAVGAALFVVLSPPGGAAAGGAPALTGGTTDTRWGPLSPRDRDLLVKVRLAGLWEGPAGQMAQQRAGSARVKEVGQMIAEQHAQLDADTRTTAQRLGVLLPSQPSSDQQGWLREMSRVTGADFDRTFVLRLRTAHGKVFPVIAQVRSESRNTEMRAFAERALRYVNTHLTLLESTGLATQESLVSK</sequence>
<protein>
    <recommendedName>
        <fullName evidence="1">DUF4142 domain-containing protein</fullName>
    </recommendedName>
</protein>